<dbReference type="RefSeq" id="WP_344828775.1">
    <property type="nucleotide sequence ID" value="NZ_BAAAUV010000007.1"/>
</dbReference>
<keyword evidence="2" id="KW-0732">Signal</keyword>
<proteinExistence type="inferred from homology"/>
<comment type="similarity">
    <text evidence="1">Belongs to the protein-tyrosine phosphatase family.</text>
</comment>
<gene>
    <name evidence="3" type="ORF">GCM10010468_31960</name>
</gene>
<name>A0ABP6Q8Y7_9ACTN</name>
<dbReference type="InterPro" id="IPR029021">
    <property type="entry name" value="Prot-tyrosine_phosphatase-like"/>
</dbReference>
<dbReference type="Pfam" id="PF13350">
    <property type="entry name" value="Y_phosphatase3"/>
    <property type="match status" value="1"/>
</dbReference>
<feature type="chain" id="PRO_5046142130" evidence="2">
    <location>
        <begin position="30"/>
        <end position="382"/>
    </location>
</feature>
<dbReference type="Gene3D" id="3.90.190.10">
    <property type="entry name" value="Protein tyrosine phosphatase superfamily"/>
    <property type="match status" value="1"/>
</dbReference>
<dbReference type="Proteomes" id="UP001501237">
    <property type="component" value="Unassembled WGS sequence"/>
</dbReference>
<evidence type="ECO:0000256" key="1">
    <source>
        <dbReference type="ARBA" id="ARBA00009580"/>
    </source>
</evidence>
<evidence type="ECO:0000313" key="3">
    <source>
        <dbReference type="EMBL" id="GAA3212551.1"/>
    </source>
</evidence>
<dbReference type="InterPro" id="IPR026893">
    <property type="entry name" value="Tyr/Ser_Pase_IphP-type"/>
</dbReference>
<reference evidence="4" key="1">
    <citation type="journal article" date="2019" name="Int. J. Syst. Evol. Microbiol.">
        <title>The Global Catalogue of Microorganisms (GCM) 10K type strain sequencing project: providing services to taxonomists for standard genome sequencing and annotation.</title>
        <authorList>
            <consortium name="The Broad Institute Genomics Platform"/>
            <consortium name="The Broad Institute Genome Sequencing Center for Infectious Disease"/>
            <person name="Wu L."/>
            <person name="Ma J."/>
        </authorList>
    </citation>
    <scope>NUCLEOTIDE SEQUENCE [LARGE SCALE GENOMIC DNA]</scope>
    <source>
        <strain evidence="4">JCM 9377</strain>
    </source>
</reference>
<dbReference type="PANTHER" id="PTHR31126">
    <property type="entry name" value="TYROSINE-PROTEIN PHOSPHATASE"/>
    <property type="match status" value="1"/>
</dbReference>
<evidence type="ECO:0000256" key="2">
    <source>
        <dbReference type="SAM" id="SignalP"/>
    </source>
</evidence>
<dbReference type="EMBL" id="BAAAUV010000007">
    <property type="protein sequence ID" value="GAA3212551.1"/>
    <property type="molecule type" value="Genomic_DNA"/>
</dbReference>
<dbReference type="SUPFAM" id="SSF52799">
    <property type="entry name" value="(Phosphotyrosine protein) phosphatases II"/>
    <property type="match status" value="1"/>
</dbReference>
<accession>A0ABP6Q8Y7</accession>
<dbReference type="PANTHER" id="PTHR31126:SF1">
    <property type="entry name" value="TYROSINE SPECIFIC PROTEIN PHOSPHATASES DOMAIN-CONTAINING PROTEIN"/>
    <property type="match status" value="1"/>
</dbReference>
<feature type="signal peptide" evidence="2">
    <location>
        <begin position="1"/>
        <end position="29"/>
    </location>
</feature>
<comment type="caution">
    <text evidence="3">The sequence shown here is derived from an EMBL/GenBank/DDBJ whole genome shotgun (WGS) entry which is preliminary data.</text>
</comment>
<evidence type="ECO:0000313" key="4">
    <source>
        <dbReference type="Proteomes" id="UP001501237"/>
    </source>
</evidence>
<keyword evidence="4" id="KW-1185">Reference proteome</keyword>
<organism evidence="3 4">
    <name type="scientific">Actinocorallia longicatena</name>
    <dbReference type="NCBI Taxonomy" id="111803"/>
    <lineage>
        <taxon>Bacteria</taxon>
        <taxon>Bacillati</taxon>
        <taxon>Actinomycetota</taxon>
        <taxon>Actinomycetes</taxon>
        <taxon>Streptosporangiales</taxon>
        <taxon>Thermomonosporaceae</taxon>
        <taxon>Actinocorallia</taxon>
    </lineage>
</organism>
<sequence length="382" mass="39721">MSKNRVAAAALTAVMIGAGTVAVSGPAIAAPSAKQHFARHAVISEAVVTLDAAGVHEVSWKQVRGLRTEVFASTDPDVPRGDRVRVASGRGTTVRVAGLDPASRWYFLIAPVGVPFGEIAATRVVPVQGAANVRDLGGYTTRDGLAVRWGRVFRSAKLSKAGPASLAPLGLSAAIDFRSPSEVAGDGADVLPAGVRPVAAPIAPGDANSPLTALASLATLTPQQVRDLLGDGKGARAMEQVYRLIVTDEAARRALGDTLRTLLASRRPVLYHCTAGKDRTGVMTAVLLKLLGVPKETVYADFLRSNDELAAGNAQTLAYLRSKGIDADLLVPVLGVQASYLDAAFTQIDTSYGSFSAFLAKGLGFGPAQQAALKIKLLRPQA</sequence>
<protein>
    <submittedName>
        <fullName evidence="3">Tyrosine-protein phosphatase</fullName>
    </submittedName>
</protein>